<dbReference type="GO" id="GO:0031145">
    <property type="term" value="P:anaphase-promoting complex-dependent catabolic process"/>
    <property type="evidence" value="ECO:0007669"/>
    <property type="project" value="TreeGrafter"/>
</dbReference>
<keyword evidence="3" id="KW-0131">Cell cycle</keyword>
<comment type="caution">
    <text evidence="3">The sequence shown here is derived from an EMBL/GenBank/DDBJ whole genome shotgun (WGS) entry which is preliminary data.</text>
</comment>
<gene>
    <name evidence="3" type="ORF">Cadr_000004171</name>
</gene>
<dbReference type="PANTHER" id="PTHR19918:SF4">
    <property type="entry name" value="CELL DIVISION CYCLE PROTEIN 20 HOMOLOG B"/>
    <property type="match status" value="1"/>
</dbReference>
<accession>A0A5N4ED59</accession>
<evidence type="ECO:0000256" key="2">
    <source>
        <dbReference type="ARBA" id="ARBA00022737"/>
    </source>
</evidence>
<evidence type="ECO:0000313" key="4">
    <source>
        <dbReference type="Proteomes" id="UP000299084"/>
    </source>
</evidence>
<dbReference type="SUPFAM" id="SSF50978">
    <property type="entry name" value="WD40 repeat-like"/>
    <property type="match status" value="1"/>
</dbReference>
<evidence type="ECO:0000313" key="3">
    <source>
        <dbReference type="EMBL" id="KAB1281372.1"/>
    </source>
</evidence>
<keyword evidence="4" id="KW-1185">Reference proteome</keyword>
<keyword evidence="3" id="KW-0132">Cell division</keyword>
<dbReference type="InterPro" id="IPR036322">
    <property type="entry name" value="WD40_repeat_dom_sf"/>
</dbReference>
<dbReference type="STRING" id="9838.ENSCDRP00005014199"/>
<protein>
    <submittedName>
        <fullName evidence="3">Cell division cycle protein 20-like protein B</fullName>
    </submittedName>
</protein>
<organism evidence="3 4">
    <name type="scientific">Camelus dromedarius</name>
    <name type="common">Dromedary</name>
    <name type="synonym">Arabian camel</name>
    <dbReference type="NCBI Taxonomy" id="9838"/>
    <lineage>
        <taxon>Eukaryota</taxon>
        <taxon>Metazoa</taxon>
        <taxon>Chordata</taxon>
        <taxon>Craniata</taxon>
        <taxon>Vertebrata</taxon>
        <taxon>Euteleostomi</taxon>
        <taxon>Mammalia</taxon>
        <taxon>Eutheria</taxon>
        <taxon>Laurasiatheria</taxon>
        <taxon>Artiodactyla</taxon>
        <taxon>Tylopoda</taxon>
        <taxon>Camelidae</taxon>
        <taxon>Camelus</taxon>
    </lineage>
</organism>
<dbReference type="InterPro" id="IPR015943">
    <property type="entry name" value="WD40/YVTN_repeat-like_dom_sf"/>
</dbReference>
<reference evidence="3 4" key="1">
    <citation type="journal article" date="2019" name="Mol. Ecol. Resour.">
        <title>Improving Illumina assemblies with Hi-C and long reads: an example with the North African dromedary.</title>
        <authorList>
            <person name="Elbers J.P."/>
            <person name="Rogers M.F."/>
            <person name="Perelman P.L."/>
            <person name="Proskuryakova A.A."/>
            <person name="Serdyukova N.A."/>
            <person name="Johnson W.E."/>
            <person name="Horin P."/>
            <person name="Corander J."/>
            <person name="Murphy D."/>
            <person name="Burger P.A."/>
        </authorList>
    </citation>
    <scope>NUCLEOTIDE SEQUENCE [LARGE SCALE GENOMIC DNA]</scope>
    <source>
        <strain evidence="3">Drom800</strain>
        <tissue evidence="3">Blood</tissue>
    </source>
</reference>
<dbReference type="PANTHER" id="PTHR19918">
    <property type="entry name" value="CELL DIVISION CYCLE 20 CDC20 FIZZY -RELATED"/>
    <property type="match status" value="1"/>
</dbReference>
<dbReference type="AlphaFoldDB" id="A0A5N4ED59"/>
<dbReference type="GO" id="GO:0005680">
    <property type="term" value="C:anaphase-promoting complex"/>
    <property type="evidence" value="ECO:0007669"/>
    <property type="project" value="TreeGrafter"/>
</dbReference>
<dbReference type="EMBL" id="JWIN03000003">
    <property type="protein sequence ID" value="KAB1281372.1"/>
    <property type="molecule type" value="Genomic_DNA"/>
</dbReference>
<keyword evidence="2" id="KW-0677">Repeat</keyword>
<dbReference type="Gene3D" id="2.130.10.10">
    <property type="entry name" value="YVTN repeat-like/Quinoprotein amine dehydrogenase"/>
    <property type="match status" value="1"/>
</dbReference>
<dbReference type="GO" id="GO:0010997">
    <property type="term" value="F:anaphase-promoting complex binding"/>
    <property type="evidence" value="ECO:0007669"/>
    <property type="project" value="InterPro"/>
</dbReference>
<dbReference type="Proteomes" id="UP000299084">
    <property type="component" value="Unassembled WGS sequence"/>
</dbReference>
<proteinExistence type="predicted"/>
<name>A0A5N4ED59_CAMDR</name>
<dbReference type="GO" id="GO:0051301">
    <property type="term" value="P:cell division"/>
    <property type="evidence" value="ECO:0007669"/>
    <property type="project" value="UniProtKB-KW"/>
</dbReference>
<evidence type="ECO:0000256" key="1">
    <source>
        <dbReference type="ARBA" id="ARBA00022574"/>
    </source>
</evidence>
<dbReference type="InterPro" id="IPR033010">
    <property type="entry name" value="Cdc20/Fizzy"/>
</dbReference>
<sequence length="191" mass="21858">MCLVLLLVFAYALHVLVYLQYLDWHHDFITSTAHFPQMKARDAAEEKELLRSQGAKCYELRSQQICKNCSFLIGCSDGIRDERFHIQRFSDVNYSILQPEVKIHLMGLRNDYYLNVLDWNFQNLVAIALGSSIYIWSGEDHNGIENIELSLTCNYVSSVSWIKEGNCLAVGTSEGEVQVLDSFSFLIMCSV</sequence>
<dbReference type="GO" id="GO:1905786">
    <property type="term" value="P:positive regulation of anaphase-promoting complex-dependent catabolic process"/>
    <property type="evidence" value="ECO:0007669"/>
    <property type="project" value="TreeGrafter"/>
</dbReference>
<keyword evidence="1" id="KW-0853">WD repeat</keyword>
<dbReference type="GO" id="GO:1990757">
    <property type="term" value="F:ubiquitin ligase activator activity"/>
    <property type="evidence" value="ECO:0007669"/>
    <property type="project" value="TreeGrafter"/>
</dbReference>